<evidence type="ECO:0000259" key="2">
    <source>
        <dbReference type="PROSITE" id="PS50144"/>
    </source>
</evidence>
<proteinExistence type="predicted"/>
<dbReference type="AlphaFoldDB" id="A0A1E5VTI2"/>
<evidence type="ECO:0000256" key="1">
    <source>
        <dbReference type="ARBA" id="ARBA00004906"/>
    </source>
</evidence>
<organism evidence="3 4">
    <name type="scientific">Dichanthelium oligosanthes</name>
    <dbReference type="NCBI Taxonomy" id="888268"/>
    <lineage>
        <taxon>Eukaryota</taxon>
        <taxon>Viridiplantae</taxon>
        <taxon>Streptophyta</taxon>
        <taxon>Embryophyta</taxon>
        <taxon>Tracheophyta</taxon>
        <taxon>Spermatophyta</taxon>
        <taxon>Magnoliopsida</taxon>
        <taxon>Liliopsida</taxon>
        <taxon>Poales</taxon>
        <taxon>Poaceae</taxon>
        <taxon>PACMAD clade</taxon>
        <taxon>Panicoideae</taxon>
        <taxon>Panicodae</taxon>
        <taxon>Paniceae</taxon>
        <taxon>Dichantheliinae</taxon>
        <taxon>Dichanthelium</taxon>
    </lineage>
</organism>
<dbReference type="OrthoDB" id="687163at2759"/>
<dbReference type="InterPro" id="IPR002083">
    <property type="entry name" value="MATH/TRAF_dom"/>
</dbReference>
<dbReference type="EMBL" id="LWDX02030025">
    <property type="protein sequence ID" value="OEL28431.1"/>
    <property type="molecule type" value="Genomic_DNA"/>
</dbReference>
<reference evidence="3 4" key="1">
    <citation type="submission" date="2016-09" db="EMBL/GenBank/DDBJ databases">
        <title>The draft genome of Dichanthelium oligosanthes: A C3 panicoid grass species.</title>
        <authorList>
            <person name="Studer A.J."/>
            <person name="Schnable J.C."/>
            <person name="Brutnell T.P."/>
        </authorList>
    </citation>
    <scope>NUCLEOTIDE SEQUENCE [LARGE SCALE GENOMIC DNA]</scope>
    <source>
        <strain evidence="4">cv. Kellogg 1175</strain>
        <tissue evidence="3">Leaf</tissue>
    </source>
</reference>
<dbReference type="PROSITE" id="PS50144">
    <property type="entry name" value="MATH"/>
    <property type="match status" value="1"/>
</dbReference>
<dbReference type="Gene3D" id="2.60.210.10">
    <property type="entry name" value="Apoptosis, Tumor Necrosis Factor Receptor Associated Protein 2, Chain A"/>
    <property type="match status" value="1"/>
</dbReference>
<protein>
    <recommendedName>
        <fullName evidence="2">MATH domain-containing protein</fullName>
    </recommendedName>
</protein>
<evidence type="ECO:0000313" key="3">
    <source>
        <dbReference type="EMBL" id="OEL28431.1"/>
    </source>
</evidence>
<dbReference type="PANTHER" id="PTHR26379:SF448">
    <property type="entry name" value="OS10G0423400 PROTEIN"/>
    <property type="match status" value="1"/>
</dbReference>
<dbReference type="Pfam" id="PF22486">
    <property type="entry name" value="MATH_2"/>
    <property type="match status" value="1"/>
</dbReference>
<name>A0A1E5VTI2_9POAL</name>
<comment type="pathway">
    <text evidence="1">Protein modification; protein ubiquitination.</text>
</comment>
<dbReference type="GO" id="GO:0016567">
    <property type="term" value="P:protein ubiquitination"/>
    <property type="evidence" value="ECO:0007669"/>
    <property type="project" value="InterPro"/>
</dbReference>
<dbReference type="CDD" id="cd00121">
    <property type="entry name" value="MATH"/>
    <property type="match status" value="1"/>
</dbReference>
<sequence>MSLAAAGELLRSTFSIVPDTTRGYHILKIDGYSLTKGTPTGESLNSHPFTLGGHRWYILYYPNGHTSEFKDYVSIFLHLMEGTTQVVKAQCPIRLVTEVAERALTSEIVRSFDSLKGWEYSQFIKRTELEELEHLKDDSFTRRCNLFIINEFRAGEEKAEVATRAFVSMPPSDLCRHLGDLLLAERGADVVFEVGGKTFVAHR</sequence>
<dbReference type="SMART" id="SM00061">
    <property type="entry name" value="MATH"/>
    <property type="match status" value="1"/>
</dbReference>
<evidence type="ECO:0000313" key="4">
    <source>
        <dbReference type="Proteomes" id="UP000095767"/>
    </source>
</evidence>
<comment type="caution">
    <text evidence="3">The sequence shown here is derived from an EMBL/GenBank/DDBJ whole genome shotgun (WGS) entry which is preliminary data.</text>
</comment>
<keyword evidence="4" id="KW-1185">Reference proteome</keyword>
<dbReference type="InterPro" id="IPR008974">
    <property type="entry name" value="TRAF-like"/>
</dbReference>
<accession>A0A1E5VTI2</accession>
<dbReference type="PANTHER" id="PTHR26379">
    <property type="entry name" value="BTB/POZ AND MATH DOMAIN-CONTAINING PROTEIN 1"/>
    <property type="match status" value="1"/>
</dbReference>
<gene>
    <name evidence="3" type="ORF">BAE44_0010549</name>
</gene>
<feature type="domain" description="MATH" evidence="2">
    <location>
        <begin position="22"/>
        <end position="146"/>
    </location>
</feature>
<dbReference type="InterPro" id="IPR011333">
    <property type="entry name" value="SKP1/BTB/POZ_sf"/>
</dbReference>
<dbReference type="Proteomes" id="UP000095767">
    <property type="component" value="Unassembled WGS sequence"/>
</dbReference>
<dbReference type="InterPro" id="IPR045005">
    <property type="entry name" value="BPM1-6"/>
</dbReference>
<dbReference type="STRING" id="888268.A0A1E5VTI2"/>
<dbReference type="SUPFAM" id="SSF49599">
    <property type="entry name" value="TRAF domain-like"/>
    <property type="match status" value="1"/>
</dbReference>
<dbReference type="Gene3D" id="3.30.710.10">
    <property type="entry name" value="Potassium Channel Kv1.1, Chain A"/>
    <property type="match status" value="1"/>
</dbReference>